<dbReference type="Proteomes" id="UP000280099">
    <property type="component" value="Unassembled WGS sequence"/>
</dbReference>
<proteinExistence type="predicted"/>
<reference evidence="1 2" key="1">
    <citation type="submission" date="2018-10" db="EMBL/GenBank/DDBJ databases">
        <title>Genomic Encyclopedia of Type Strains, Phase IV (KMG-IV): sequencing the most valuable type-strain genomes for metagenomic binning, comparative biology and taxonomic classification.</title>
        <authorList>
            <person name="Goeker M."/>
        </authorList>
    </citation>
    <scope>NUCLEOTIDE SEQUENCE [LARGE SCALE GENOMIC DNA]</scope>
    <source>
        <strain evidence="1 2">DSM 23800</strain>
    </source>
</reference>
<keyword evidence="2" id="KW-1185">Reference proteome</keyword>
<dbReference type="AlphaFoldDB" id="A0A420XGC1"/>
<evidence type="ECO:0000313" key="2">
    <source>
        <dbReference type="Proteomes" id="UP000280099"/>
    </source>
</evidence>
<evidence type="ECO:0000313" key="1">
    <source>
        <dbReference type="EMBL" id="RKR71769.1"/>
    </source>
</evidence>
<name>A0A420XGC1_9PAST</name>
<accession>A0A420XGC1</accession>
<protein>
    <submittedName>
        <fullName evidence="1">Uncharacterized protein</fullName>
    </submittedName>
</protein>
<organism evidence="1 2">
    <name type="scientific">Otariodibacter oris</name>
    <dbReference type="NCBI Taxonomy" id="1032623"/>
    <lineage>
        <taxon>Bacteria</taxon>
        <taxon>Pseudomonadati</taxon>
        <taxon>Pseudomonadota</taxon>
        <taxon>Gammaproteobacteria</taxon>
        <taxon>Pasteurellales</taxon>
        <taxon>Pasteurellaceae</taxon>
        <taxon>Otariodibacter</taxon>
    </lineage>
</organism>
<dbReference type="EMBL" id="RBJC01000006">
    <property type="protein sequence ID" value="RKR71769.1"/>
    <property type="molecule type" value="Genomic_DNA"/>
</dbReference>
<sequence>MLSVSSVALATSNDITSQQYKYKKEKVDEMLKDVLKTEHQLVPKYCRSIAISNVSKEELSIAIPAIKLAVLANSTSNENVIIYLDKNQEAFEDIKSLLSNYPVKIDIYENSDELVNKVIERQSDESSLDERRLAIITKSTKMRETLASTINSLGNNPKNIIIDNFAYLYNTTRSEYDKPSEEEIKRVYDQIK</sequence>
<comment type="caution">
    <text evidence="1">The sequence shown here is derived from an EMBL/GenBank/DDBJ whole genome shotgun (WGS) entry which is preliminary data.</text>
</comment>
<gene>
    <name evidence="1" type="ORF">DES31_1117</name>
</gene>